<evidence type="ECO:0000256" key="9">
    <source>
        <dbReference type="RuleBase" id="RU366046"/>
    </source>
</evidence>
<gene>
    <name evidence="11" type="ORF">LCR_00705</name>
</gene>
<evidence type="ECO:0000313" key="12">
    <source>
        <dbReference type="Proteomes" id="UP000078435"/>
    </source>
</evidence>
<dbReference type="STRING" id="29489.VL01_13660"/>
<dbReference type="InterPro" id="IPR005886">
    <property type="entry name" value="UDP_G4E"/>
</dbReference>
<comment type="pathway">
    <text evidence="3 9">Carbohydrate metabolism; galactose metabolism.</text>
</comment>
<accession>A0A175VEL0</accession>
<dbReference type="CDD" id="cd05247">
    <property type="entry name" value="UDP_G4E_1_SDR_e"/>
    <property type="match status" value="1"/>
</dbReference>
<dbReference type="Gene3D" id="3.90.25.10">
    <property type="entry name" value="UDP-galactose 4-epimerase, domain 1"/>
    <property type="match status" value="1"/>
</dbReference>
<dbReference type="EMBL" id="JMGO02000012">
    <property type="protein sequence ID" value="KXU79134.1"/>
    <property type="molecule type" value="Genomic_DNA"/>
</dbReference>
<dbReference type="GO" id="GO:0006012">
    <property type="term" value="P:galactose metabolic process"/>
    <property type="evidence" value="ECO:0007669"/>
    <property type="project" value="UniProtKB-UniPathway"/>
</dbReference>
<keyword evidence="7 9" id="KW-0520">NAD</keyword>
<dbReference type="Gene3D" id="3.40.50.720">
    <property type="entry name" value="NAD(P)-binding Rossmann-like Domain"/>
    <property type="match status" value="1"/>
</dbReference>
<dbReference type="InterPro" id="IPR036291">
    <property type="entry name" value="NAD(P)-bd_dom_sf"/>
</dbReference>
<evidence type="ECO:0000256" key="2">
    <source>
        <dbReference type="ARBA" id="ARBA00001911"/>
    </source>
</evidence>
<dbReference type="NCBIfam" id="TIGR01179">
    <property type="entry name" value="galE"/>
    <property type="match status" value="1"/>
</dbReference>
<evidence type="ECO:0000256" key="4">
    <source>
        <dbReference type="ARBA" id="ARBA00007637"/>
    </source>
</evidence>
<evidence type="ECO:0000256" key="6">
    <source>
        <dbReference type="ARBA" id="ARBA00018569"/>
    </source>
</evidence>
<evidence type="ECO:0000256" key="8">
    <source>
        <dbReference type="ARBA" id="ARBA00023235"/>
    </source>
</evidence>
<evidence type="ECO:0000256" key="1">
    <source>
        <dbReference type="ARBA" id="ARBA00000083"/>
    </source>
</evidence>
<keyword evidence="9" id="KW-0119">Carbohydrate metabolism</keyword>
<organism evidence="11 12">
    <name type="scientific">Aeromonas enteropelogenes</name>
    <name type="common">Aeromonas trota</name>
    <dbReference type="NCBI Taxonomy" id="29489"/>
    <lineage>
        <taxon>Bacteria</taxon>
        <taxon>Pseudomonadati</taxon>
        <taxon>Pseudomonadota</taxon>
        <taxon>Gammaproteobacteria</taxon>
        <taxon>Aeromonadales</taxon>
        <taxon>Aeromonadaceae</taxon>
        <taxon>Aeromonas</taxon>
    </lineage>
</organism>
<dbReference type="GO" id="GO:0003978">
    <property type="term" value="F:UDP-glucose 4-epimerase activity"/>
    <property type="evidence" value="ECO:0007669"/>
    <property type="project" value="UniProtKB-UniRule"/>
</dbReference>
<evidence type="ECO:0000259" key="10">
    <source>
        <dbReference type="Pfam" id="PF16363"/>
    </source>
</evidence>
<comment type="cofactor">
    <cofactor evidence="2 9">
        <name>NAD(+)</name>
        <dbReference type="ChEBI" id="CHEBI:57540"/>
    </cofactor>
</comment>
<comment type="subunit">
    <text evidence="9">Homodimer.</text>
</comment>
<feature type="domain" description="NAD(P)-binding" evidence="10">
    <location>
        <begin position="4"/>
        <end position="322"/>
    </location>
</feature>
<reference evidence="11 12" key="1">
    <citation type="submission" date="2016-02" db="EMBL/GenBank/DDBJ databases">
        <title>Draft genome sequence of Aeromonas trota strain 1999lcr isolated from cerebrospinal fluid (CSF).</title>
        <authorList>
            <person name="Dallagassa C.B."/>
            <person name="Prediger K.C."/>
            <person name="Weiss V.A."/>
            <person name="Assis F.E."/>
            <person name="Baura V."/>
            <person name="Cruz L.M."/>
            <person name="Souza E.M."/>
            <person name="Pedrosa F.O."/>
            <person name="Fadel-Picheth C.M."/>
        </authorList>
    </citation>
    <scope>NUCLEOTIDE SEQUENCE [LARGE SCALE GENOMIC DNA]</scope>
    <source>
        <strain evidence="11 12">1999lcr</strain>
    </source>
</reference>
<dbReference type="PANTHER" id="PTHR43725">
    <property type="entry name" value="UDP-GLUCOSE 4-EPIMERASE"/>
    <property type="match status" value="1"/>
</dbReference>
<evidence type="ECO:0000256" key="3">
    <source>
        <dbReference type="ARBA" id="ARBA00004947"/>
    </source>
</evidence>
<keyword evidence="8 9" id="KW-0413">Isomerase</keyword>
<dbReference type="Pfam" id="PF16363">
    <property type="entry name" value="GDP_Man_Dehyd"/>
    <property type="match status" value="1"/>
</dbReference>
<dbReference type="OrthoDB" id="9803010at2"/>
<dbReference type="RefSeq" id="WP_061477048.1">
    <property type="nucleotide sequence ID" value="NZ_JMGO02000012.1"/>
</dbReference>
<name>A0A175VEL0_AEREN</name>
<dbReference type="PANTHER" id="PTHR43725:SF47">
    <property type="entry name" value="UDP-GLUCOSE 4-EPIMERASE"/>
    <property type="match status" value="1"/>
</dbReference>
<comment type="caution">
    <text evidence="11">The sequence shown here is derived from an EMBL/GenBank/DDBJ whole genome shotgun (WGS) entry which is preliminary data.</text>
</comment>
<dbReference type="InterPro" id="IPR016040">
    <property type="entry name" value="NAD(P)-bd_dom"/>
</dbReference>
<dbReference type="Proteomes" id="UP000078435">
    <property type="component" value="Unassembled WGS sequence"/>
</dbReference>
<protein>
    <recommendedName>
        <fullName evidence="6 9">UDP-glucose 4-epimerase</fullName>
        <ecNumber evidence="5 9">5.1.3.2</ecNumber>
    </recommendedName>
</protein>
<evidence type="ECO:0000256" key="5">
    <source>
        <dbReference type="ARBA" id="ARBA00013189"/>
    </source>
</evidence>
<dbReference type="GO" id="GO:0005829">
    <property type="term" value="C:cytosol"/>
    <property type="evidence" value="ECO:0007669"/>
    <property type="project" value="TreeGrafter"/>
</dbReference>
<evidence type="ECO:0000313" key="11">
    <source>
        <dbReference type="EMBL" id="KXU79134.1"/>
    </source>
</evidence>
<dbReference type="SUPFAM" id="SSF51735">
    <property type="entry name" value="NAD(P)-binding Rossmann-fold domains"/>
    <property type="match status" value="1"/>
</dbReference>
<dbReference type="EC" id="5.1.3.2" evidence="5 9"/>
<comment type="similarity">
    <text evidence="4 9">Belongs to the NAD(P)-dependent epimerase/dehydratase family.</text>
</comment>
<dbReference type="NCBIfam" id="NF007956">
    <property type="entry name" value="PRK10675.1"/>
    <property type="match status" value="1"/>
</dbReference>
<comment type="catalytic activity">
    <reaction evidence="1 9">
        <text>UDP-alpha-D-glucose = UDP-alpha-D-galactose</text>
        <dbReference type="Rhea" id="RHEA:22168"/>
        <dbReference type="ChEBI" id="CHEBI:58885"/>
        <dbReference type="ChEBI" id="CHEBI:66914"/>
        <dbReference type="EC" id="5.1.3.2"/>
    </reaction>
</comment>
<dbReference type="AlphaFoldDB" id="A0A175VEL0"/>
<sequence length="337" mass="36615">MKVLVTGGCGYIGSHTCLALQAAGMIPVVVDNLCNSKPGVLTRVAAISGKLSVFYQGDIRDQALLDRIFAEHRIDAVIHFAALKAVGESTRIPLDYYENNLSGTLALLQAMKRAEVYNLVFSSSATVYGDPASLPIREDFPRSATNPYGRSKLIIEEILEDLQAAEPHWSMTLLRYFNPVGAHESGTMGEDPQGIPNNLMPYITQVAIGRRDCLSVFGNDYPTPDGTGVRDYIHVMDLAEGHVKALQRCAGHGGVHAYNLGTGQGQSVLQLVTAFSAACGKPLPYRIEPRRPGDIAACWADPSKAMCELGWKATRDVAAMCADSWRWQANNPNGYEE</sequence>
<proteinExistence type="inferred from homology"/>
<evidence type="ECO:0000256" key="7">
    <source>
        <dbReference type="ARBA" id="ARBA00023027"/>
    </source>
</evidence>
<dbReference type="UniPathway" id="UPA00214"/>